<dbReference type="Proteomes" id="UP001363151">
    <property type="component" value="Unassembled WGS sequence"/>
</dbReference>
<feature type="compositionally biased region" description="Low complexity" evidence="1">
    <location>
        <begin position="44"/>
        <end position="54"/>
    </location>
</feature>
<proteinExistence type="predicted"/>
<name>A0ABR1G2K1_AURAN</name>
<evidence type="ECO:0000256" key="1">
    <source>
        <dbReference type="SAM" id="MobiDB-lite"/>
    </source>
</evidence>
<feature type="region of interest" description="Disordered" evidence="1">
    <location>
        <begin position="160"/>
        <end position="215"/>
    </location>
</feature>
<keyword evidence="3" id="KW-1185">Reference proteome</keyword>
<evidence type="ECO:0000313" key="3">
    <source>
        <dbReference type="Proteomes" id="UP001363151"/>
    </source>
</evidence>
<evidence type="ECO:0000313" key="2">
    <source>
        <dbReference type="EMBL" id="KAK7242754.1"/>
    </source>
</evidence>
<feature type="region of interest" description="Disordered" evidence="1">
    <location>
        <begin position="1"/>
        <end position="69"/>
    </location>
</feature>
<sequence length="568" mass="61954">MASVTRKPKIFKKGATPPNLLSTYGAMSPSRKMVNDLRTHLRNAQPAPQQPRGGPRLRESASDPGMAYLGVGGRREARQADEEDDLGPLEFAQLEEVLDEAEHLWRERHHEAERRRQRAVAVTVANAADLFDEDAAAATHATPRSVASAASSAARSVATAASPRTLPSLGNTSVAGLSASPSRRPRVADTRPRERPKMSTSGLGDMLSERRSAAQRATKDRALRAALRSGEGIDVAARGPIDTYVASFAREKEIFASGSVYALAKLDEATQLASTGLMPTCVLAAVAVHLLLEELPSLGHVRRPLAALVRAIFAIPQAHHALIAGDTEAAAAYRGKTKRRRSLFVASEIAQELMDLRGGAAQDNLDTCATARQRYLGGVLAQYLAKITDDAGGDGGDADRPELRLMAHVPTWGELRSLFEARRNAELSTKASVETRLSKLVREKEQVVQFVEGLCDKRSVTAMAITFERWRTHKKQEKRKAALARALLAMQANGGAIDAPRSLFTAWRRAVVAATQRRARQRARDVARVVRESREQGSKRVIQRRFNVSIPRARVPETASALRDRSKR</sequence>
<gene>
    <name evidence="2" type="ORF">SO694_00015046</name>
</gene>
<protein>
    <submittedName>
        <fullName evidence="2">Uncharacterized protein</fullName>
    </submittedName>
</protein>
<organism evidence="2 3">
    <name type="scientific">Aureococcus anophagefferens</name>
    <name type="common">Harmful bloom alga</name>
    <dbReference type="NCBI Taxonomy" id="44056"/>
    <lineage>
        <taxon>Eukaryota</taxon>
        <taxon>Sar</taxon>
        <taxon>Stramenopiles</taxon>
        <taxon>Ochrophyta</taxon>
        <taxon>Pelagophyceae</taxon>
        <taxon>Pelagomonadales</taxon>
        <taxon>Pelagomonadaceae</taxon>
        <taxon>Aureococcus</taxon>
    </lineage>
</organism>
<dbReference type="EMBL" id="JBBJCI010000140">
    <property type="protein sequence ID" value="KAK7242754.1"/>
    <property type="molecule type" value="Genomic_DNA"/>
</dbReference>
<feature type="compositionally biased region" description="Basic residues" evidence="1">
    <location>
        <begin position="1"/>
        <end position="12"/>
    </location>
</feature>
<accession>A0ABR1G2K1</accession>
<reference evidence="2 3" key="1">
    <citation type="submission" date="2024-03" db="EMBL/GenBank/DDBJ databases">
        <title>Aureococcus anophagefferens CCMP1851 and Kratosvirus quantuckense: Draft genome of a second virus-susceptible host strain in the model system.</title>
        <authorList>
            <person name="Chase E."/>
            <person name="Truchon A.R."/>
            <person name="Schepens W."/>
            <person name="Wilhelm S.W."/>
        </authorList>
    </citation>
    <scope>NUCLEOTIDE SEQUENCE [LARGE SCALE GENOMIC DNA]</scope>
    <source>
        <strain evidence="2 3">CCMP1851</strain>
    </source>
</reference>
<feature type="compositionally biased region" description="Basic and acidic residues" evidence="1">
    <location>
        <begin position="186"/>
        <end position="197"/>
    </location>
</feature>
<comment type="caution">
    <text evidence="2">The sequence shown here is derived from an EMBL/GenBank/DDBJ whole genome shotgun (WGS) entry which is preliminary data.</text>
</comment>
<feature type="compositionally biased region" description="Polar residues" evidence="1">
    <location>
        <begin position="168"/>
        <end position="181"/>
    </location>
</feature>